<dbReference type="KEGG" id="mng:MNEG_7649"/>
<dbReference type="OrthoDB" id="559295at2759"/>
<gene>
    <name evidence="1" type="ORF">MNEG_7649</name>
</gene>
<evidence type="ECO:0000313" key="1">
    <source>
        <dbReference type="EMBL" id="KIZ00312.1"/>
    </source>
</evidence>
<reference evidence="1 2" key="1">
    <citation type="journal article" date="2013" name="BMC Genomics">
        <title>Reconstruction of the lipid metabolism for the microalga Monoraphidium neglectum from its genome sequence reveals characteristics suitable for biofuel production.</title>
        <authorList>
            <person name="Bogen C."/>
            <person name="Al-Dilaimi A."/>
            <person name="Albersmeier A."/>
            <person name="Wichmann J."/>
            <person name="Grundmann M."/>
            <person name="Rupp O."/>
            <person name="Lauersen K.J."/>
            <person name="Blifernez-Klassen O."/>
            <person name="Kalinowski J."/>
            <person name="Goesmann A."/>
            <person name="Mussgnug J.H."/>
            <person name="Kruse O."/>
        </authorList>
    </citation>
    <scope>NUCLEOTIDE SEQUENCE [LARGE SCALE GENOMIC DNA]</scope>
    <source>
        <strain evidence="1 2">SAG 48.87</strain>
    </source>
</reference>
<keyword evidence="2" id="KW-1185">Reference proteome</keyword>
<dbReference type="Proteomes" id="UP000054498">
    <property type="component" value="Unassembled WGS sequence"/>
</dbReference>
<dbReference type="RefSeq" id="XP_013899331.1">
    <property type="nucleotide sequence ID" value="XM_014043877.1"/>
</dbReference>
<proteinExistence type="predicted"/>
<name>A0A0D2MHY6_9CHLO</name>
<sequence>MTLEFSCIPSATSVGFLQAALAAASQPFDTVVVTNSARPDFASLLWNADGTGRYRGYVMYPPLESMSLLTPAEIGVFWDYQAKTGIRSIKYGAPAPTIGYGASVPGAVKQLYWTAAAPFGTSGVSATAMLAADGAGLLM</sequence>
<organism evidence="1 2">
    <name type="scientific">Monoraphidium neglectum</name>
    <dbReference type="NCBI Taxonomy" id="145388"/>
    <lineage>
        <taxon>Eukaryota</taxon>
        <taxon>Viridiplantae</taxon>
        <taxon>Chlorophyta</taxon>
        <taxon>core chlorophytes</taxon>
        <taxon>Chlorophyceae</taxon>
        <taxon>CS clade</taxon>
        <taxon>Sphaeropleales</taxon>
        <taxon>Selenastraceae</taxon>
        <taxon>Monoraphidium</taxon>
    </lineage>
</organism>
<dbReference type="EMBL" id="KK101593">
    <property type="protein sequence ID" value="KIZ00312.1"/>
    <property type="molecule type" value="Genomic_DNA"/>
</dbReference>
<protein>
    <submittedName>
        <fullName evidence="1">Uncharacterized protein</fullName>
    </submittedName>
</protein>
<evidence type="ECO:0000313" key="2">
    <source>
        <dbReference type="Proteomes" id="UP000054498"/>
    </source>
</evidence>
<dbReference type="AlphaFoldDB" id="A0A0D2MHY6"/>
<dbReference type="GeneID" id="25740525"/>
<accession>A0A0D2MHY6</accession>